<dbReference type="PANTHER" id="PTHR43415">
    <property type="entry name" value="SPERMIDINE N(1)-ACETYLTRANSFERASE"/>
    <property type="match status" value="1"/>
</dbReference>
<name>A0ABT1LS28_9MICC</name>
<feature type="domain" description="N-acetyltransferase" evidence="1">
    <location>
        <begin position="7"/>
        <end position="168"/>
    </location>
</feature>
<dbReference type="InterPro" id="IPR016181">
    <property type="entry name" value="Acyl_CoA_acyltransferase"/>
</dbReference>
<dbReference type="Proteomes" id="UP001524318">
    <property type="component" value="Unassembled WGS sequence"/>
</dbReference>
<accession>A0ABT1LS28</accession>
<dbReference type="PROSITE" id="PS51186">
    <property type="entry name" value="GNAT"/>
    <property type="match status" value="1"/>
</dbReference>
<keyword evidence="3" id="KW-1185">Reference proteome</keyword>
<dbReference type="InterPro" id="IPR000182">
    <property type="entry name" value="GNAT_dom"/>
</dbReference>
<sequence>MTSRPTVHLRPLEERDLQFLRELANDPGVRDKVVGWDWPLSDAGQGEWFARSRADSTTKRFIIEAESGKPIGITGFWEIDWRNGTAMTAIKLGGTSDVRGRGYGVAAIRSIMEFGFLDAGFNRLHASILANNSRSIAAYVLKCGWLEEGRLRQHVWRNGEYVDLVQIGILRSEFLEMKRLDTELDGSTSSFEVKP</sequence>
<reference evidence="2 3" key="1">
    <citation type="submission" date="2022-06" db="EMBL/GenBank/DDBJ databases">
        <title>Pseudarthrobacter sp. strain RMG13 Genome sequencing and assembly.</title>
        <authorList>
            <person name="Kim I."/>
        </authorList>
    </citation>
    <scope>NUCLEOTIDE SEQUENCE [LARGE SCALE GENOMIC DNA]</scope>
    <source>
        <strain evidence="2 3">RMG13</strain>
    </source>
</reference>
<evidence type="ECO:0000313" key="2">
    <source>
        <dbReference type="EMBL" id="MCP9001245.1"/>
    </source>
</evidence>
<dbReference type="SUPFAM" id="SSF55729">
    <property type="entry name" value="Acyl-CoA N-acyltransferases (Nat)"/>
    <property type="match status" value="1"/>
</dbReference>
<dbReference type="Pfam" id="PF13302">
    <property type="entry name" value="Acetyltransf_3"/>
    <property type="match status" value="1"/>
</dbReference>
<comment type="caution">
    <text evidence="2">The sequence shown here is derived from an EMBL/GenBank/DDBJ whole genome shotgun (WGS) entry which is preliminary data.</text>
</comment>
<organism evidence="2 3">
    <name type="scientific">Pseudarthrobacter humi</name>
    <dbReference type="NCBI Taxonomy" id="2952523"/>
    <lineage>
        <taxon>Bacteria</taxon>
        <taxon>Bacillati</taxon>
        <taxon>Actinomycetota</taxon>
        <taxon>Actinomycetes</taxon>
        <taxon>Micrococcales</taxon>
        <taxon>Micrococcaceae</taxon>
        <taxon>Pseudarthrobacter</taxon>
    </lineage>
</organism>
<protein>
    <submittedName>
        <fullName evidence="2">GNAT family N-acetyltransferase</fullName>
    </submittedName>
</protein>
<dbReference type="PANTHER" id="PTHR43415:SF3">
    <property type="entry name" value="GNAT-FAMILY ACETYLTRANSFERASE"/>
    <property type="match status" value="1"/>
</dbReference>
<gene>
    <name evidence="2" type="ORF">NFC73_16140</name>
</gene>
<evidence type="ECO:0000313" key="3">
    <source>
        <dbReference type="Proteomes" id="UP001524318"/>
    </source>
</evidence>
<evidence type="ECO:0000259" key="1">
    <source>
        <dbReference type="PROSITE" id="PS51186"/>
    </source>
</evidence>
<dbReference type="Gene3D" id="3.40.630.30">
    <property type="match status" value="1"/>
</dbReference>
<dbReference type="EMBL" id="JANCLV010000012">
    <property type="protein sequence ID" value="MCP9001245.1"/>
    <property type="molecule type" value="Genomic_DNA"/>
</dbReference>
<dbReference type="RefSeq" id="WP_254751790.1">
    <property type="nucleotide sequence ID" value="NZ_JANCLV010000012.1"/>
</dbReference>
<proteinExistence type="predicted"/>